<reference evidence="2" key="1">
    <citation type="journal article" date="2021" name="Proc. Natl. Acad. Sci. U.S.A.">
        <title>Three genomes in the algal genus Volvox reveal the fate of a haploid sex-determining region after a transition to homothallism.</title>
        <authorList>
            <person name="Yamamoto K."/>
            <person name="Hamaji T."/>
            <person name="Kawai-Toyooka H."/>
            <person name="Matsuzaki R."/>
            <person name="Takahashi F."/>
            <person name="Nishimura Y."/>
            <person name="Kawachi M."/>
            <person name="Noguchi H."/>
            <person name="Minakuchi Y."/>
            <person name="Umen J.G."/>
            <person name="Toyoda A."/>
            <person name="Nozaki H."/>
        </authorList>
    </citation>
    <scope>NUCLEOTIDE SEQUENCE</scope>
    <source>
        <strain evidence="2">NIES-3785</strain>
    </source>
</reference>
<feature type="region of interest" description="Disordered" evidence="1">
    <location>
        <begin position="600"/>
        <end position="624"/>
    </location>
</feature>
<dbReference type="InterPro" id="IPR036770">
    <property type="entry name" value="Ankyrin_rpt-contain_sf"/>
</dbReference>
<dbReference type="AlphaFoldDB" id="A0A8J4G6R3"/>
<dbReference type="EMBL" id="BNCQ01000008">
    <property type="protein sequence ID" value="GIM01197.1"/>
    <property type="molecule type" value="Genomic_DNA"/>
</dbReference>
<proteinExistence type="predicted"/>
<dbReference type="PANTHER" id="PTHR12393">
    <property type="entry name" value="SPHINGOMYELIN PHOSPHODIESTERASE RELATED"/>
    <property type="match status" value="1"/>
</dbReference>
<evidence type="ECO:0000313" key="2">
    <source>
        <dbReference type="EMBL" id="GIM01197.1"/>
    </source>
</evidence>
<dbReference type="GO" id="GO:0071944">
    <property type="term" value="C:cell periphery"/>
    <property type="evidence" value="ECO:0007669"/>
    <property type="project" value="TreeGrafter"/>
</dbReference>
<dbReference type="SUPFAM" id="SSF48403">
    <property type="entry name" value="Ankyrin repeat"/>
    <property type="match status" value="1"/>
</dbReference>
<dbReference type="GO" id="GO:0016020">
    <property type="term" value="C:membrane"/>
    <property type="evidence" value="ECO:0007669"/>
    <property type="project" value="TreeGrafter"/>
</dbReference>
<accession>A0A8J4G6R3</accession>
<dbReference type="Proteomes" id="UP000722791">
    <property type="component" value="Unassembled WGS sequence"/>
</dbReference>
<dbReference type="Gene3D" id="1.25.40.20">
    <property type="entry name" value="Ankyrin repeat-containing domain"/>
    <property type="match status" value="1"/>
</dbReference>
<dbReference type="GO" id="GO:0004620">
    <property type="term" value="F:phospholipase activity"/>
    <property type="evidence" value="ECO:0007669"/>
    <property type="project" value="TreeGrafter"/>
</dbReference>
<sequence>MLMNKMSDVALRRRRTRQASNIWMPDILQSIAAFLPPNVIACTIRLINKSSAEQFKHFVTTRLSQSVPAHAFRHRWGFPAATGALTYEQRTQLLCLTAASRSLVNLKFAFKSTGLLPQPRGLYAALKAGHVHMCDWLIRSGCRCPLMDMGRAIGESGSKEIYNWAFGVINLFDENSDATPSSHSKRSSPNRLNSYSRCSSHNCRVHAAWAAACGAACNGHEEFLRWLLQRLLEMLQGSGRTLKAFNPVQLLEGAAEGCGLATLQWLHQRWPTLQLQSTTSRAQEQQFPMGLRRVQRLLCAAARSPTPDWRVKMEWLEGFLQQQQQQLNEGHELSNVCQAVMSHPAEAAKRLIWLQQRGFSVSTTAALLSACENGCLEAVQVLLPQGLSAEAVNPAAKAAVLGGHLAILQGLHGYRLLEHADGAHMLELAVGAGNMNIATWLVEVLGIELHDENGELLTKAASRSGSVEMIAWLRERSCSWSSECISMAAKAGCEMAVKYLVDNGCSMPRNGTPYVLAIQNDDLAMLRCLRRLGVPWDPKGSTFTACMRNVGADRRRLPLLEWLVKKGCPINWVAAKKYAGPSGQLVTCWLKTMKAERRQRKLKCPKQQEQPVEQKRVGKAPRKL</sequence>
<dbReference type="GO" id="GO:0046513">
    <property type="term" value="P:ceramide biosynthetic process"/>
    <property type="evidence" value="ECO:0007669"/>
    <property type="project" value="TreeGrafter"/>
</dbReference>
<protein>
    <submittedName>
        <fullName evidence="2">Uncharacterized protein</fullName>
    </submittedName>
</protein>
<evidence type="ECO:0000313" key="3">
    <source>
        <dbReference type="Proteomes" id="UP000722791"/>
    </source>
</evidence>
<name>A0A8J4G6R3_9CHLO</name>
<dbReference type="GO" id="GO:0005783">
    <property type="term" value="C:endoplasmic reticulum"/>
    <property type="evidence" value="ECO:0007669"/>
    <property type="project" value="TreeGrafter"/>
</dbReference>
<dbReference type="PANTHER" id="PTHR12393:SF6">
    <property type="entry name" value="SPHINGOMYELIN PHOSPHODIESTERASE 2"/>
    <property type="match status" value="1"/>
</dbReference>
<comment type="caution">
    <text evidence="2">The sequence shown here is derived from an EMBL/GenBank/DDBJ whole genome shotgun (WGS) entry which is preliminary data.</text>
</comment>
<gene>
    <name evidence="2" type="ORF">Vretimale_6008</name>
</gene>
<organism evidence="2 3">
    <name type="scientific">Volvox reticuliferus</name>
    <dbReference type="NCBI Taxonomy" id="1737510"/>
    <lineage>
        <taxon>Eukaryota</taxon>
        <taxon>Viridiplantae</taxon>
        <taxon>Chlorophyta</taxon>
        <taxon>core chlorophytes</taxon>
        <taxon>Chlorophyceae</taxon>
        <taxon>CS clade</taxon>
        <taxon>Chlamydomonadales</taxon>
        <taxon>Volvocaceae</taxon>
        <taxon>Volvox</taxon>
    </lineage>
</organism>
<evidence type="ECO:0000256" key="1">
    <source>
        <dbReference type="SAM" id="MobiDB-lite"/>
    </source>
</evidence>
<dbReference type="GO" id="GO:0030149">
    <property type="term" value="P:sphingolipid catabolic process"/>
    <property type="evidence" value="ECO:0007669"/>
    <property type="project" value="TreeGrafter"/>
</dbReference>